<keyword evidence="4 5" id="KW-0472">Membrane</keyword>
<proteinExistence type="inferred from homology"/>
<dbReference type="GO" id="GO:0033281">
    <property type="term" value="C:TAT protein transport complex"/>
    <property type="evidence" value="ECO:0007669"/>
    <property type="project" value="UniProtKB-UniRule"/>
</dbReference>
<dbReference type="GO" id="GO:0043953">
    <property type="term" value="P:protein transport by the Tat complex"/>
    <property type="evidence" value="ECO:0007669"/>
    <property type="project" value="UniProtKB-UniRule"/>
</dbReference>
<evidence type="ECO:0000256" key="6">
    <source>
        <dbReference type="SAM" id="MobiDB-lite"/>
    </source>
</evidence>
<dbReference type="PROSITE" id="PS01218">
    <property type="entry name" value="TATC"/>
    <property type="match status" value="1"/>
</dbReference>
<dbReference type="GO" id="GO:0065002">
    <property type="term" value="P:intracellular protein transmembrane transport"/>
    <property type="evidence" value="ECO:0007669"/>
    <property type="project" value="TreeGrafter"/>
</dbReference>
<organism evidence="7 8">
    <name type="scientific">Thioalkalivibrio paradoxus ARh 1</name>
    <dbReference type="NCBI Taxonomy" id="713585"/>
    <lineage>
        <taxon>Bacteria</taxon>
        <taxon>Pseudomonadati</taxon>
        <taxon>Pseudomonadota</taxon>
        <taxon>Gammaproteobacteria</taxon>
        <taxon>Chromatiales</taxon>
        <taxon>Ectothiorhodospiraceae</taxon>
        <taxon>Thioalkalivibrio</taxon>
    </lineage>
</organism>
<sequence>MSKDKSAGEPSAEATETLLSHLIELRDRILRMFLAILVVFLLLFPFANQIYTWLATPLMVHLPEGTSMIAIEVAAPFLIPFKLVLLLAVVLTIPYTLYQLWAFIAPGLYKHEKRLAAPLVASSTLLFYLGMAFAYFVVFPLIFAFFTATAPEGVAVMTDISRYLDFVIMLFLAFGIAFEVPIATILLVSMGATTPDKLARKRPYVIVGTFVVGMVLTPPDIISQTLLALPMWLLFEIGLILSRIMERRKADRLATEGTDDDGPDDDGPGGGATRSGTPGGSSGGGSGSQTPPARDTAPAAGSSAAAAGAAPRGASASAPPDSAARDQAPASADDAYRPLTEAEMDAELDRMEAEQDELTRAKKTGPAPADPGEREGEGENTTGRPASSTNSDEAAPPPKAQNG</sequence>
<dbReference type="Pfam" id="PF00902">
    <property type="entry name" value="TatC"/>
    <property type="match status" value="1"/>
</dbReference>
<keyword evidence="2 5" id="KW-0812">Transmembrane</keyword>
<feature type="transmembrane region" description="Helical" evidence="5">
    <location>
        <begin position="29"/>
        <end position="51"/>
    </location>
</feature>
<evidence type="ECO:0000256" key="5">
    <source>
        <dbReference type="HAMAP-Rule" id="MF_00902"/>
    </source>
</evidence>
<feature type="transmembrane region" description="Helical" evidence="5">
    <location>
        <begin position="83"/>
        <end position="104"/>
    </location>
</feature>
<comment type="similarity">
    <text evidence="5">Belongs to the TatC family.</text>
</comment>
<keyword evidence="5" id="KW-0811">Translocation</keyword>
<evidence type="ECO:0000313" key="7">
    <source>
        <dbReference type="EMBL" id="AHE96991.1"/>
    </source>
</evidence>
<evidence type="ECO:0000313" key="8">
    <source>
        <dbReference type="Proteomes" id="UP000005289"/>
    </source>
</evidence>
<feature type="compositionally biased region" description="Basic and acidic residues" evidence="6">
    <location>
        <begin position="347"/>
        <end position="360"/>
    </location>
</feature>
<keyword evidence="5" id="KW-0813">Transport</keyword>
<dbReference type="GO" id="GO:0009977">
    <property type="term" value="F:proton motive force dependent protein transmembrane transporter activity"/>
    <property type="evidence" value="ECO:0007669"/>
    <property type="project" value="TreeGrafter"/>
</dbReference>
<dbReference type="AlphaFoldDB" id="W0DF50"/>
<comment type="subcellular location">
    <subcellularLocation>
        <location evidence="5">Cell membrane</location>
        <topology evidence="5">Multi-pass membrane protein</topology>
    </subcellularLocation>
    <subcellularLocation>
        <location evidence="1">Membrane</location>
        <topology evidence="1">Multi-pass membrane protein</topology>
    </subcellularLocation>
</comment>
<comment type="function">
    <text evidence="5">Part of the twin-arginine translocation (Tat) system that transports large folded proteins containing a characteristic twin-arginine motif in their signal peptide across membranes. Together with TatB, TatC is part of a receptor directly interacting with Tat signal peptides.</text>
</comment>
<dbReference type="PRINTS" id="PR01840">
    <property type="entry name" value="TATCFAMILY"/>
</dbReference>
<dbReference type="InterPro" id="IPR019820">
    <property type="entry name" value="Sec-indep_translocase_CS"/>
</dbReference>
<dbReference type="Proteomes" id="UP000005289">
    <property type="component" value="Chromosome"/>
</dbReference>
<reference evidence="7 8" key="1">
    <citation type="submission" date="2013-12" db="EMBL/GenBank/DDBJ databases">
        <authorList>
            <consortium name="DOE Joint Genome Institute"/>
            <person name="Muyzer G."/>
            <person name="Huntemann M."/>
            <person name="Han J."/>
            <person name="Chen A."/>
            <person name="Kyrpides N."/>
            <person name="Mavromatis K."/>
            <person name="Markowitz V."/>
            <person name="Palaniappan K."/>
            <person name="Ivanova N."/>
            <person name="Schaumberg A."/>
            <person name="Pati A."/>
            <person name="Liolios K."/>
            <person name="Nordberg H.P."/>
            <person name="Cantor M.N."/>
            <person name="Hua S.X."/>
            <person name="Woyke T."/>
        </authorList>
    </citation>
    <scope>NUCLEOTIDE SEQUENCE [LARGE SCALE GENOMIC DNA]</scope>
    <source>
        <strain evidence="7 8">ARh 1</strain>
    </source>
</reference>
<evidence type="ECO:0000256" key="4">
    <source>
        <dbReference type="ARBA" id="ARBA00023136"/>
    </source>
</evidence>
<comment type="subunit">
    <text evidence="5">The Tat system comprises two distinct complexes: a TatABC complex, containing multiple copies of TatA, TatB and TatC subunits, and a separate TatA complex, containing only TatA subunits. Substrates initially bind to the TatABC complex, which probably triggers association of the separate TatA complex to form the active translocon.</text>
</comment>
<feature type="transmembrane region" description="Helical" evidence="5">
    <location>
        <begin position="204"/>
        <end position="221"/>
    </location>
</feature>
<dbReference type="PANTHER" id="PTHR30371:SF0">
    <property type="entry name" value="SEC-INDEPENDENT PROTEIN TRANSLOCASE PROTEIN TATC, CHLOROPLASTIC-RELATED"/>
    <property type="match status" value="1"/>
</dbReference>
<feature type="transmembrane region" description="Helical" evidence="5">
    <location>
        <begin position="166"/>
        <end position="192"/>
    </location>
</feature>
<evidence type="ECO:0000256" key="1">
    <source>
        <dbReference type="ARBA" id="ARBA00004141"/>
    </source>
</evidence>
<gene>
    <name evidence="5" type="primary">tatC</name>
    <name evidence="7" type="ORF">THITH_00440</name>
</gene>
<dbReference type="KEGG" id="tti:THITH_00440"/>
<feature type="transmembrane region" description="Helical" evidence="5">
    <location>
        <begin position="227"/>
        <end position="245"/>
    </location>
</feature>
<dbReference type="RefSeq" id="WP_006746503.1">
    <property type="nucleotide sequence ID" value="NZ_CP007029.1"/>
</dbReference>
<keyword evidence="3 5" id="KW-1133">Transmembrane helix</keyword>
<keyword evidence="5" id="KW-0653">Protein transport</keyword>
<feature type="transmembrane region" description="Helical" evidence="5">
    <location>
        <begin position="125"/>
        <end position="146"/>
    </location>
</feature>
<dbReference type="HAMAP" id="MF_00902">
    <property type="entry name" value="TatC"/>
    <property type="match status" value="1"/>
</dbReference>
<dbReference type="InterPro" id="IPR002033">
    <property type="entry name" value="TatC"/>
</dbReference>
<dbReference type="EMBL" id="CP007029">
    <property type="protein sequence ID" value="AHE96991.1"/>
    <property type="molecule type" value="Genomic_DNA"/>
</dbReference>
<evidence type="ECO:0000256" key="3">
    <source>
        <dbReference type="ARBA" id="ARBA00022989"/>
    </source>
</evidence>
<protein>
    <recommendedName>
        <fullName evidence="5">Sec-independent protein translocase protein TatC</fullName>
    </recommendedName>
</protein>
<accession>W0DF50</accession>
<dbReference type="NCBIfam" id="TIGR00945">
    <property type="entry name" value="tatC"/>
    <property type="match status" value="1"/>
</dbReference>
<feature type="compositionally biased region" description="Gly residues" evidence="6">
    <location>
        <begin position="268"/>
        <end position="287"/>
    </location>
</feature>
<name>W0DF50_9GAMM</name>
<dbReference type="STRING" id="713585.THITH_00440"/>
<dbReference type="OrthoDB" id="9777044at2"/>
<keyword evidence="5" id="KW-1003">Cell membrane</keyword>
<evidence type="ECO:0000256" key="2">
    <source>
        <dbReference type="ARBA" id="ARBA00022692"/>
    </source>
</evidence>
<feature type="region of interest" description="Disordered" evidence="6">
    <location>
        <begin position="252"/>
        <end position="403"/>
    </location>
</feature>
<dbReference type="PANTHER" id="PTHR30371">
    <property type="entry name" value="SEC-INDEPENDENT PROTEIN TRANSLOCASE PROTEIN TATC"/>
    <property type="match status" value="1"/>
</dbReference>
<keyword evidence="8" id="KW-1185">Reference proteome</keyword>
<feature type="compositionally biased region" description="Acidic residues" evidence="6">
    <location>
        <begin position="257"/>
        <end position="267"/>
    </location>
</feature>
<feature type="compositionally biased region" description="Low complexity" evidence="6">
    <location>
        <begin position="288"/>
        <end position="333"/>
    </location>
</feature>
<dbReference type="HOGENOM" id="CLU_031942_0_1_6"/>